<dbReference type="OrthoDB" id="993217at2759"/>
<name>A0A2P5XTJ8_GOSBA</name>
<dbReference type="AlphaFoldDB" id="A0A2P5XTJ8"/>
<evidence type="ECO:0000313" key="1">
    <source>
        <dbReference type="EMBL" id="PPS06681.1"/>
    </source>
</evidence>
<organism evidence="1 2">
    <name type="scientific">Gossypium barbadense</name>
    <name type="common">Sea Island cotton</name>
    <name type="synonym">Hibiscus barbadensis</name>
    <dbReference type="NCBI Taxonomy" id="3634"/>
    <lineage>
        <taxon>Eukaryota</taxon>
        <taxon>Viridiplantae</taxon>
        <taxon>Streptophyta</taxon>
        <taxon>Embryophyta</taxon>
        <taxon>Tracheophyta</taxon>
        <taxon>Spermatophyta</taxon>
        <taxon>Magnoliopsida</taxon>
        <taxon>eudicotyledons</taxon>
        <taxon>Gunneridae</taxon>
        <taxon>Pentapetalae</taxon>
        <taxon>rosids</taxon>
        <taxon>malvids</taxon>
        <taxon>Malvales</taxon>
        <taxon>Malvaceae</taxon>
        <taxon>Malvoideae</taxon>
        <taxon>Gossypium</taxon>
    </lineage>
</organism>
<dbReference type="EMBL" id="KZ664248">
    <property type="protein sequence ID" value="PPS06681.1"/>
    <property type="molecule type" value="Genomic_DNA"/>
</dbReference>
<protein>
    <submittedName>
        <fullName evidence="1">Uncharacterized protein</fullName>
    </submittedName>
</protein>
<dbReference type="Proteomes" id="UP000239757">
    <property type="component" value="Unassembled WGS sequence"/>
</dbReference>
<evidence type="ECO:0000313" key="2">
    <source>
        <dbReference type="Proteomes" id="UP000239757"/>
    </source>
</evidence>
<accession>A0A2P5XTJ8</accession>
<proteinExistence type="predicted"/>
<dbReference type="AntiFam" id="ANF00039">
    <property type="entry name" value="Antisense to SRP RNA"/>
</dbReference>
<gene>
    <name evidence="1" type="ORF">GOBAR_AA13946</name>
</gene>
<reference evidence="1 2" key="1">
    <citation type="submission" date="2015-01" db="EMBL/GenBank/DDBJ databases">
        <title>Genome of allotetraploid Gossypium barbadense reveals genomic plasticity and fiber elongation in cotton evolution.</title>
        <authorList>
            <person name="Chen X."/>
            <person name="Liu X."/>
            <person name="Zhao B."/>
            <person name="Zheng H."/>
            <person name="Hu Y."/>
            <person name="Lu G."/>
            <person name="Yang C."/>
            <person name="Chen J."/>
            <person name="Shan C."/>
            <person name="Zhang L."/>
            <person name="Zhou Y."/>
            <person name="Wang L."/>
            <person name="Guo W."/>
            <person name="Bai Y."/>
            <person name="Ruan J."/>
            <person name="Shangguan X."/>
            <person name="Mao Y."/>
            <person name="Jiang J."/>
            <person name="Zhu Y."/>
            <person name="Lei J."/>
            <person name="Kang H."/>
            <person name="Chen S."/>
            <person name="He X."/>
            <person name="Wang R."/>
            <person name="Wang Y."/>
            <person name="Chen J."/>
            <person name="Wang L."/>
            <person name="Yu S."/>
            <person name="Wang B."/>
            <person name="Wei J."/>
            <person name="Song S."/>
            <person name="Lu X."/>
            <person name="Gao Z."/>
            <person name="Gu W."/>
            <person name="Deng X."/>
            <person name="Ma D."/>
            <person name="Wang S."/>
            <person name="Liang W."/>
            <person name="Fang L."/>
            <person name="Cai C."/>
            <person name="Zhu X."/>
            <person name="Zhou B."/>
            <person name="Zhang Y."/>
            <person name="Chen Z."/>
            <person name="Xu S."/>
            <person name="Zhu R."/>
            <person name="Wang S."/>
            <person name="Zhang T."/>
            <person name="Zhao G."/>
        </authorList>
    </citation>
    <scope>NUCLEOTIDE SEQUENCE [LARGE SCALE GENOMIC DNA]</scope>
    <source>
        <strain evidence="2">cv. Xinhai21</strain>
        <tissue evidence="1">Leaf</tissue>
    </source>
</reference>
<sequence length="128" mass="14383">MQNQEGKKINKNGVGPVRISPLRHVGLERIKPVILPLQREGGLRCSVKPASRSTLHSRNHETQSFHSSPSVQLLAWKWQARFGPTQDPTLQASQMFHHLKAPHRLQASVTKLGNQGTGQVDIYRTNPR</sequence>